<sequence>MLLLSVKNILIIRNYAIFLCLISYQLLYVSSYRYKILEDNQEGYTNETETFCFSCFSVYSPKLYYAIKNQTKTVEKFSNDYYKIVNIINETGLTIPNYIYSCADVSPFQASFQLLRANIRVCKNGIKNKGICAKWKGNYKDKEFVYRECWDQMWLKPRPFIDTYTGYCIESNIKNNFTTSITDSILCFCGKDLCNGIFKIKYYLLLLLINIILCYIYS</sequence>
<keyword evidence="1" id="KW-0732">Signal</keyword>
<keyword evidence="3" id="KW-1133">Transmembrane helix</keyword>
<reference evidence="4" key="1">
    <citation type="submission" date="2014-07" db="EMBL/GenBank/DDBJ databases">
        <authorList>
            <person name="Martin A.A"/>
            <person name="De Silva N."/>
        </authorList>
    </citation>
    <scope>NUCLEOTIDE SEQUENCE</scope>
</reference>
<keyword evidence="2" id="KW-0325">Glycoprotein</keyword>
<proteinExistence type="predicted"/>
<protein>
    <submittedName>
        <fullName evidence="5">Protein quiver</fullName>
    </submittedName>
</protein>
<accession>A0A0K0FAZ4</accession>
<dbReference type="GO" id="GO:0032222">
    <property type="term" value="P:regulation of synaptic transmission, cholinergic"/>
    <property type="evidence" value="ECO:0007669"/>
    <property type="project" value="InterPro"/>
</dbReference>
<dbReference type="AlphaFoldDB" id="A0A0K0FAZ4"/>
<keyword evidence="3" id="KW-0812">Transmembrane</keyword>
<keyword evidence="4" id="KW-1185">Reference proteome</keyword>
<feature type="transmembrane region" description="Helical" evidence="3">
    <location>
        <begin position="12"/>
        <end position="29"/>
    </location>
</feature>
<evidence type="ECO:0000256" key="2">
    <source>
        <dbReference type="ARBA" id="ARBA00023180"/>
    </source>
</evidence>
<feature type="transmembrane region" description="Helical" evidence="3">
    <location>
        <begin position="200"/>
        <end position="217"/>
    </location>
</feature>
<reference evidence="5" key="2">
    <citation type="submission" date="2015-08" db="UniProtKB">
        <authorList>
            <consortium name="WormBaseParasite"/>
        </authorList>
    </citation>
    <scope>IDENTIFICATION</scope>
</reference>
<keyword evidence="3" id="KW-0472">Membrane</keyword>
<dbReference type="Pfam" id="PF17064">
    <property type="entry name" value="QVR"/>
    <property type="match status" value="1"/>
</dbReference>
<name>A0A0K0FAZ4_STRVS</name>
<dbReference type="InterPro" id="IPR031424">
    <property type="entry name" value="QVR-like"/>
</dbReference>
<evidence type="ECO:0000256" key="1">
    <source>
        <dbReference type="ARBA" id="ARBA00022729"/>
    </source>
</evidence>
<dbReference type="GO" id="GO:0030431">
    <property type="term" value="P:sleep"/>
    <property type="evidence" value="ECO:0007669"/>
    <property type="project" value="InterPro"/>
</dbReference>
<dbReference type="Proteomes" id="UP000035680">
    <property type="component" value="Unassembled WGS sequence"/>
</dbReference>
<evidence type="ECO:0000256" key="3">
    <source>
        <dbReference type="SAM" id="Phobius"/>
    </source>
</evidence>
<dbReference type="WBParaSite" id="SVE_0600000.1">
    <property type="protein sequence ID" value="SVE_0600000.1"/>
    <property type="gene ID" value="SVE_0600000"/>
</dbReference>
<evidence type="ECO:0000313" key="4">
    <source>
        <dbReference type="Proteomes" id="UP000035680"/>
    </source>
</evidence>
<evidence type="ECO:0000313" key="5">
    <source>
        <dbReference type="WBParaSite" id="SVE_0600000.1"/>
    </source>
</evidence>
<organism evidence="4 5">
    <name type="scientific">Strongyloides venezuelensis</name>
    <name type="common">Threadworm</name>
    <dbReference type="NCBI Taxonomy" id="75913"/>
    <lineage>
        <taxon>Eukaryota</taxon>
        <taxon>Metazoa</taxon>
        <taxon>Ecdysozoa</taxon>
        <taxon>Nematoda</taxon>
        <taxon>Chromadorea</taxon>
        <taxon>Rhabditida</taxon>
        <taxon>Tylenchina</taxon>
        <taxon>Panagrolaimomorpha</taxon>
        <taxon>Strongyloidoidea</taxon>
        <taxon>Strongyloididae</taxon>
        <taxon>Strongyloides</taxon>
    </lineage>
</organism>